<dbReference type="EMBL" id="LASV01000100">
    <property type="protein sequence ID" value="KKA23502.1"/>
    <property type="molecule type" value="Genomic_DNA"/>
</dbReference>
<dbReference type="RefSeq" id="XP_013330114.1">
    <property type="nucleotide sequence ID" value="XM_013474660.1"/>
</dbReference>
<dbReference type="Proteomes" id="UP000053958">
    <property type="component" value="Unassembled WGS sequence"/>
</dbReference>
<dbReference type="AlphaFoldDB" id="A0A0F4YYY0"/>
<protein>
    <submittedName>
        <fullName evidence="2">Uncharacterized protein</fullName>
    </submittedName>
</protein>
<feature type="compositionally biased region" description="Basic and acidic residues" evidence="1">
    <location>
        <begin position="157"/>
        <end position="171"/>
    </location>
</feature>
<reference evidence="2 3" key="1">
    <citation type="submission" date="2015-04" db="EMBL/GenBank/DDBJ databases">
        <authorList>
            <person name="Heijne W.H."/>
            <person name="Fedorova N.D."/>
            <person name="Nierman W.C."/>
            <person name="Vollebregt A.W."/>
            <person name="Zhao Z."/>
            <person name="Wu L."/>
            <person name="Kumar M."/>
            <person name="Stam H."/>
            <person name="van den Berg M.A."/>
            <person name="Pel H.J."/>
        </authorList>
    </citation>
    <scope>NUCLEOTIDE SEQUENCE [LARGE SCALE GENOMIC DNA]</scope>
    <source>
        <strain evidence="2 3">CBS 393.64</strain>
    </source>
</reference>
<evidence type="ECO:0000313" key="2">
    <source>
        <dbReference type="EMBL" id="KKA23502.1"/>
    </source>
</evidence>
<accession>A0A0F4YYY0</accession>
<sequence length="228" mass="24806">MSTESSSSSPSPSSSEKKTSQKQADTRDDKALPKLTPAEFRVYNRMAEHMDQFNIWYSLSNRTGMLSPAQPFPPFLERAIQRMRQQQTARGDVDPAVHQPRAHVRLAAKHAPPDRGAEHLPRAGAQDARVPPRRAPAEAAQADPRRLGPARGVSGEVPHRRDGAAAGRDEAGDGRVWDGFMGASRRRGAGAGRGEYASVLDGRGDEAVADVVDEKKKNTLCLVEIQVL</sequence>
<evidence type="ECO:0000313" key="3">
    <source>
        <dbReference type="Proteomes" id="UP000053958"/>
    </source>
</evidence>
<feature type="compositionally biased region" description="Basic and acidic residues" evidence="1">
    <location>
        <begin position="15"/>
        <end position="32"/>
    </location>
</feature>
<organism evidence="2 3">
    <name type="scientific">Rasamsonia emersonii (strain ATCC 16479 / CBS 393.64 / IMI 116815)</name>
    <dbReference type="NCBI Taxonomy" id="1408163"/>
    <lineage>
        <taxon>Eukaryota</taxon>
        <taxon>Fungi</taxon>
        <taxon>Dikarya</taxon>
        <taxon>Ascomycota</taxon>
        <taxon>Pezizomycotina</taxon>
        <taxon>Eurotiomycetes</taxon>
        <taxon>Eurotiomycetidae</taxon>
        <taxon>Eurotiales</taxon>
        <taxon>Trichocomaceae</taxon>
        <taxon>Rasamsonia</taxon>
    </lineage>
</organism>
<keyword evidence="3" id="KW-1185">Reference proteome</keyword>
<dbReference type="OrthoDB" id="10044044at2759"/>
<comment type="caution">
    <text evidence="2">The sequence shown here is derived from an EMBL/GenBank/DDBJ whole genome shotgun (WGS) entry which is preliminary data.</text>
</comment>
<proteinExistence type="predicted"/>
<feature type="compositionally biased region" description="Basic and acidic residues" evidence="1">
    <location>
        <begin position="111"/>
        <end position="121"/>
    </location>
</feature>
<name>A0A0F4YYY0_RASE3</name>
<gene>
    <name evidence="2" type="ORF">T310_2471</name>
</gene>
<evidence type="ECO:0000256" key="1">
    <source>
        <dbReference type="SAM" id="MobiDB-lite"/>
    </source>
</evidence>
<feature type="region of interest" description="Disordered" evidence="1">
    <location>
        <begin position="109"/>
        <end position="171"/>
    </location>
</feature>
<feature type="region of interest" description="Disordered" evidence="1">
    <location>
        <begin position="1"/>
        <end position="35"/>
    </location>
</feature>
<feature type="compositionally biased region" description="Low complexity" evidence="1">
    <location>
        <begin position="1"/>
        <end position="14"/>
    </location>
</feature>
<dbReference type="GeneID" id="25314822"/>